<dbReference type="EMBL" id="NIOF01000002">
    <property type="protein sequence ID" value="OWQ92172.1"/>
    <property type="molecule type" value="Genomic_DNA"/>
</dbReference>
<evidence type="ECO:0000313" key="3">
    <source>
        <dbReference type="Proteomes" id="UP000197468"/>
    </source>
</evidence>
<gene>
    <name evidence="2" type="ORF">CDN99_07460</name>
</gene>
<keyword evidence="3" id="KW-1185">Reference proteome</keyword>
<feature type="region of interest" description="Disordered" evidence="1">
    <location>
        <begin position="121"/>
        <end position="142"/>
    </location>
</feature>
<evidence type="ECO:0000313" key="2">
    <source>
        <dbReference type="EMBL" id="OWQ92172.1"/>
    </source>
</evidence>
<reference evidence="2 3" key="1">
    <citation type="journal article" date="2008" name="Int. J. Syst. Evol. Microbiol.">
        <title>Description of Roseateles aquatilis sp. nov. and Roseateles terrae sp. nov., in the class Betaproteobacteria, and emended description of the genus Roseateles.</title>
        <authorList>
            <person name="Gomila M."/>
            <person name="Bowien B."/>
            <person name="Falsen E."/>
            <person name="Moore E.R."/>
            <person name="Lalucat J."/>
        </authorList>
    </citation>
    <scope>NUCLEOTIDE SEQUENCE [LARGE SCALE GENOMIC DNA]</scope>
    <source>
        <strain evidence="2 3">CCUG 48205</strain>
    </source>
</reference>
<dbReference type="Proteomes" id="UP000197468">
    <property type="component" value="Unassembled WGS sequence"/>
</dbReference>
<dbReference type="OrthoDB" id="9154233at2"/>
<name>A0A246JHY2_9BURK</name>
<comment type="caution">
    <text evidence="2">The sequence shown here is derived from an EMBL/GenBank/DDBJ whole genome shotgun (WGS) entry which is preliminary data.</text>
</comment>
<dbReference type="RefSeq" id="WP_088384141.1">
    <property type="nucleotide sequence ID" value="NZ_NIOF01000002.1"/>
</dbReference>
<dbReference type="AlphaFoldDB" id="A0A246JHY2"/>
<protein>
    <submittedName>
        <fullName evidence="2">Uncharacterized protein</fullName>
    </submittedName>
</protein>
<sequence>MRVPAAPSHRRQHRWWIWLCLVGLLGFQSMGLVHRAMHGGRIVEPARLALLTAQTAAQTTARAAGREASIESPAEVIPQRFGHAAGGLDCQLLDQLSHALGPTVQALAWTALLPDFPVSTPQPHSAPLAQVWRKSARGPPLA</sequence>
<organism evidence="2 3">
    <name type="scientific">Roseateles aquatilis</name>
    <dbReference type="NCBI Taxonomy" id="431061"/>
    <lineage>
        <taxon>Bacteria</taxon>
        <taxon>Pseudomonadati</taxon>
        <taxon>Pseudomonadota</taxon>
        <taxon>Betaproteobacteria</taxon>
        <taxon>Burkholderiales</taxon>
        <taxon>Sphaerotilaceae</taxon>
        <taxon>Roseateles</taxon>
    </lineage>
</organism>
<proteinExistence type="predicted"/>
<evidence type="ECO:0000256" key="1">
    <source>
        <dbReference type="SAM" id="MobiDB-lite"/>
    </source>
</evidence>
<accession>A0A246JHY2</accession>